<dbReference type="Proteomes" id="UP001305779">
    <property type="component" value="Unassembled WGS sequence"/>
</dbReference>
<evidence type="ECO:0000313" key="2">
    <source>
        <dbReference type="Proteomes" id="UP001305779"/>
    </source>
</evidence>
<proteinExistence type="predicted"/>
<evidence type="ECO:0000313" key="1">
    <source>
        <dbReference type="EMBL" id="KAK4503708.1"/>
    </source>
</evidence>
<keyword evidence="2" id="KW-1185">Reference proteome</keyword>
<comment type="caution">
    <text evidence="1">The sequence shown here is derived from an EMBL/GenBank/DDBJ whole genome shotgun (WGS) entry which is preliminary data.</text>
</comment>
<name>A0ABR0ES82_ZASCE</name>
<sequence>MPVFFGPERAPVRFITKSKRLPAIEEELERIHELTHEVVNTKNFHPHAELWQHFAESISVSVEMPHVVDHVTHYTVKQFREHQKNCARQFPDIQLNSARLAEIQAELEHIFDVINSAINEGDSGPQNELSKRWAPVVDWKIDLPHKEAEPKRSTAVECVNSQKRYINQYPAIRVESLW</sequence>
<protein>
    <submittedName>
        <fullName evidence="1">Uncharacterized protein</fullName>
    </submittedName>
</protein>
<reference evidence="1 2" key="1">
    <citation type="journal article" date="2023" name="G3 (Bethesda)">
        <title>A chromosome-level genome assembly of Zasmidium syzygii isolated from banana leaves.</title>
        <authorList>
            <person name="van Westerhoven A.C."/>
            <person name="Mehrabi R."/>
            <person name="Talebi R."/>
            <person name="Steentjes M.B.F."/>
            <person name="Corcolon B."/>
            <person name="Chong P.A."/>
            <person name="Kema G.H.J."/>
            <person name="Seidl M.F."/>
        </authorList>
    </citation>
    <scope>NUCLEOTIDE SEQUENCE [LARGE SCALE GENOMIC DNA]</scope>
    <source>
        <strain evidence="1 2">P124</strain>
    </source>
</reference>
<gene>
    <name evidence="1" type="ORF">PRZ48_004623</name>
</gene>
<organism evidence="1 2">
    <name type="scientific">Zasmidium cellare</name>
    <name type="common">Wine cellar mold</name>
    <name type="synonym">Racodium cellare</name>
    <dbReference type="NCBI Taxonomy" id="395010"/>
    <lineage>
        <taxon>Eukaryota</taxon>
        <taxon>Fungi</taxon>
        <taxon>Dikarya</taxon>
        <taxon>Ascomycota</taxon>
        <taxon>Pezizomycotina</taxon>
        <taxon>Dothideomycetes</taxon>
        <taxon>Dothideomycetidae</taxon>
        <taxon>Mycosphaerellales</taxon>
        <taxon>Mycosphaerellaceae</taxon>
        <taxon>Zasmidium</taxon>
    </lineage>
</organism>
<accession>A0ABR0ES82</accession>
<dbReference type="EMBL" id="JAXOVC010000003">
    <property type="protein sequence ID" value="KAK4503708.1"/>
    <property type="molecule type" value="Genomic_DNA"/>
</dbReference>